<keyword evidence="2" id="KW-1185">Reference proteome</keyword>
<dbReference type="AlphaFoldDB" id="A0A5B7DIZ2"/>
<comment type="caution">
    <text evidence="1">The sequence shown here is derived from an EMBL/GenBank/DDBJ whole genome shotgun (WGS) entry which is preliminary data.</text>
</comment>
<accession>A0A5B7DIZ2</accession>
<protein>
    <submittedName>
        <fullName evidence="1">Uncharacterized protein</fullName>
    </submittedName>
</protein>
<organism evidence="1 2">
    <name type="scientific">Portunus trituberculatus</name>
    <name type="common">Swimming crab</name>
    <name type="synonym">Neptunus trituberculatus</name>
    <dbReference type="NCBI Taxonomy" id="210409"/>
    <lineage>
        <taxon>Eukaryota</taxon>
        <taxon>Metazoa</taxon>
        <taxon>Ecdysozoa</taxon>
        <taxon>Arthropoda</taxon>
        <taxon>Crustacea</taxon>
        <taxon>Multicrustacea</taxon>
        <taxon>Malacostraca</taxon>
        <taxon>Eumalacostraca</taxon>
        <taxon>Eucarida</taxon>
        <taxon>Decapoda</taxon>
        <taxon>Pleocyemata</taxon>
        <taxon>Brachyura</taxon>
        <taxon>Eubrachyura</taxon>
        <taxon>Portunoidea</taxon>
        <taxon>Portunidae</taxon>
        <taxon>Portuninae</taxon>
        <taxon>Portunus</taxon>
    </lineage>
</organism>
<gene>
    <name evidence="1" type="ORF">E2C01_014352</name>
</gene>
<sequence>MVLLTTALRRPPLSGRFAMKWCLAWRSESIDTPALPVHTRSFRNTGANLFTLVGGPVSSVVVRLNECVSGSWSAVIIQVRVSVYWMEQRPYSGPGGVPSDGGRCAVAGSSSCGAAILMNAYHTNTRTSTQQCKQL</sequence>
<name>A0A5B7DIZ2_PORTR</name>
<dbReference type="EMBL" id="VSRR010000967">
    <property type="protein sequence ID" value="MPC21368.1"/>
    <property type="molecule type" value="Genomic_DNA"/>
</dbReference>
<reference evidence="1 2" key="1">
    <citation type="submission" date="2019-05" db="EMBL/GenBank/DDBJ databases">
        <title>Another draft genome of Portunus trituberculatus and its Hox gene families provides insights of decapod evolution.</title>
        <authorList>
            <person name="Jeong J.-H."/>
            <person name="Song I."/>
            <person name="Kim S."/>
            <person name="Choi T."/>
            <person name="Kim D."/>
            <person name="Ryu S."/>
            <person name="Kim W."/>
        </authorList>
    </citation>
    <scope>NUCLEOTIDE SEQUENCE [LARGE SCALE GENOMIC DNA]</scope>
    <source>
        <tissue evidence="1">Muscle</tissue>
    </source>
</reference>
<proteinExistence type="predicted"/>
<evidence type="ECO:0000313" key="1">
    <source>
        <dbReference type="EMBL" id="MPC21368.1"/>
    </source>
</evidence>
<dbReference type="Proteomes" id="UP000324222">
    <property type="component" value="Unassembled WGS sequence"/>
</dbReference>
<evidence type="ECO:0000313" key="2">
    <source>
        <dbReference type="Proteomes" id="UP000324222"/>
    </source>
</evidence>